<dbReference type="Pfam" id="PF03725">
    <property type="entry name" value="RNase_PH_C"/>
    <property type="match status" value="1"/>
</dbReference>
<comment type="subunit">
    <text evidence="4">Component of the archaeal exosome complex. Forms a hexameric ring-like arrangement composed of 3 Rrp41-Rrp42 heterodimers. The hexameric ring associates with a trimer of Rrp4 and/or Csl4 subunits.</text>
</comment>
<dbReference type="STRING" id="768679.TTX_0821"/>
<keyword evidence="7" id="KW-0269">Exonuclease</keyword>
<reference evidence="7 8" key="1">
    <citation type="journal article" date="2011" name="PLoS ONE">
        <title>The complete genome sequence of Thermoproteus tenax: a physiologically versatile member of the Crenarchaeota.</title>
        <authorList>
            <person name="Siebers B."/>
            <person name="Zaparty M."/>
            <person name="Raddatz G."/>
            <person name="Tjaden B."/>
            <person name="Albers S.V."/>
            <person name="Bell S.D."/>
            <person name="Blombach F."/>
            <person name="Kletzin A."/>
            <person name="Kyrpides N."/>
            <person name="Lanz C."/>
            <person name="Plagens A."/>
            <person name="Rampp M."/>
            <person name="Rosinus A."/>
            <person name="von Jan M."/>
            <person name="Makarova K.S."/>
            <person name="Klenk H.P."/>
            <person name="Schuster S.C."/>
            <person name="Hensel R."/>
        </authorList>
    </citation>
    <scope>NUCLEOTIDE SEQUENCE [LARGE SCALE GENOMIC DNA]</scope>
    <source>
        <strain evidence="8">ATCC 35583 / DSM 2078 / JCM 9277 / NBRC 100435 / Kra 1</strain>
    </source>
</reference>
<evidence type="ECO:0000256" key="2">
    <source>
        <dbReference type="ARBA" id="ARBA00022490"/>
    </source>
</evidence>
<dbReference type="PATRIC" id="fig|768679.9.peg.828"/>
<dbReference type="GO" id="GO:0016075">
    <property type="term" value="P:rRNA catabolic process"/>
    <property type="evidence" value="ECO:0007669"/>
    <property type="project" value="TreeGrafter"/>
</dbReference>
<comment type="similarity">
    <text evidence="4">Belongs to the RNase PH family. Rrp42 subfamily.</text>
</comment>
<protein>
    <recommendedName>
        <fullName evidence="4">Exosome complex component Rrp42</fullName>
    </recommendedName>
</protein>
<evidence type="ECO:0000313" key="8">
    <source>
        <dbReference type="Proteomes" id="UP000002654"/>
    </source>
</evidence>
<dbReference type="SUPFAM" id="SSF55666">
    <property type="entry name" value="Ribonuclease PH domain 2-like"/>
    <property type="match status" value="1"/>
</dbReference>
<dbReference type="GeneID" id="11261711"/>
<evidence type="ECO:0000256" key="1">
    <source>
        <dbReference type="ARBA" id="ARBA00004496"/>
    </source>
</evidence>
<keyword evidence="2 4" id="KW-0963">Cytoplasm</keyword>
<dbReference type="Pfam" id="PF01138">
    <property type="entry name" value="RNase_PH"/>
    <property type="match status" value="1"/>
</dbReference>
<dbReference type="HAMAP" id="MF_00622">
    <property type="entry name" value="Exosome_Rrp42"/>
    <property type="match status" value="1"/>
</dbReference>
<evidence type="ECO:0000256" key="3">
    <source>
        <dbReference type="ARBA" id="ARBA00022835"/>
    </source>
</evidence>
<sequence>MASISPYGKRFISYLRRGQIRRLISSGNRLDGRPLDQYRDITIRTNVTNTADGSAEVLLGRTRVVAGVKIGLGNPFPDAPDEGVLVVNAEVLPHASPYSEVGPPDETAIELARVVDRGLRHSGFIDFKRLAIDQSKVYVVWLDLYVLNDDGNLVDASNLAAVAALRSTMLPTVVKDEAGAYKLDKNNRTAMPSDLSKAPISVSLGKIDTRIIVDPILEEELSLDSRITITISQDNIVSIQKTIGYFSEQELEQAIELSYKSKEFLKQILLKYLV</sequence>
<comment type="function">
    <text evidence="4">Non-catalytic component of the exosome, which is a complex involved in RNA degradation. Contributes to the structuring of the Rrp41 active site.</text>
</comment>
<dbReference type="NCBIfam" id="NF003282">
    <property type="entry name" value="PRK04282.1-1"/>
    <property type="match status" value="1"/>
</dbReference>
<organism evidence="7 8">
    <name type="scientific">Thermoproteus tenax (strain ATCC 35583 / DSM 2078 / JCM 9277 / NBRC 100435 / Kra 1)</name>
    <dbReference type="NCBI Taxonomy" id="768679"/>
    <lineage>
        <taxon>Archaea</taxon>
        <taxon>Thermoproteota</taxon>
        <taxon>Thermoprotei</taxon>
        <taxon>Thermoproteales</taxon>
        <taxon>Thermoproteaceae</taxon>
        <taxon>Thermoproteus</taxon>
    </lineage>
</organism>
<dbReference type="eggNOG" id="arCOG01574">
    <property type="taxonomic scope" value="Archaea"/>
</dbReference>
<keyword evidence="3 4" id="KW-0271">Exosome</keyword>
<evidence type="ECO:0000259" key="5">
    <source>
        <dbReference type="Pfam" id="PF01138"/>
    </source>
</evidence>
<accession>G4RPH9</accession>
<dbReference type="InterPro" id="IPR050590">
    <property type="entry name" value="Exosome_comp_Rrp42_subfam"/>
</dbReference>
<dbReference type="InterPro" id="IPR027408">
    <property type="entry name" value="PNPase/RNase_PH_dom_sf"/>
</dbReference>
<keyword evidence="7" id="KW-0540">Nuclease</keyword>
<dbReference type="InterPro" id="IPR001247">
    <property type="entry name" value="ExoRNase_PH_dom1"/>
</dbReference>
<dbReference type="PaxDb" id="768679-TTX_0821"/>
<evidence type="ECO:0000259" key="6">
    <source>
        <dbReference type="Pfam" id="PF03725"/>
    </source>
</evidence>
<dbReference type="KEGG" id="ttn:TTX_0821"/>
<feature type="domain" description="Exoribonuclease phosphorolytic" evidence="6">
    <location>
        <begin position="198"/>
        <end position="260"/>
    </location>
</feature>
<proteinExistence type="inferred from homology"/>
<dbReference type="AlphaFoldDB" id="G4RPH9"/>
<keyword evidence="7" id="KW-0378">Hydrolase</keyword>
<dbReference type="GO" id="GO:0035925">
    <property type="term" value="F:mRNA 3'-UTR AU-rich region binding"/>
    <property type="evidence" value="ECO:0007669"/>
    <property type="project" value="TreeGrafter"/>
</dbReference>
<dbReference type="InterPro" id="IPR015847">
    <property type="entry name" value="ExoRNase_PH_dom2"/>
</dbReference>
<dbReference type="InterPro" id="IPR020568">
    <property type="entry name" value="Ribosomal_Su5_D2-typ_SF"/>
</dbReference>
<dbReference type="SUPFAM" id="SSF54211">
    <property type="entry name" value="Ribosomal protein S5 domain 2-like"/>
    <property type="match status" value="1"/>
</dbReference>
<dbReference type="FunFam" id="3.30.230.70:FF:000017">
    <property type="entry name" value="Exosome complex component Rrp42"/>
    <property type="match status" value="1"/>
</dbReference>
<dbReference type="Proteomes" id="UP000002654">
    <property type="component" value="Chromosome"/>
</dbReference>
<dbReference type="PANTHER" id="PTHR11097:SF8">
    <property type="entry name" value="EXOSOME COMPLEX COMPONENT RRP42"/>
    <property type="match status" value="1"/>
</dbReference>
<dbReference type="InterPro" id="IPR036345">
    <property type="entry name" value="ExoRNase_PH_dom2_sf"/>
</dbReference>
<dbReference type="InterPro" id="IPR020869">
    <property type="entry name" value="Rrp42_archaea"/>
</dbReference>
<dbReference type="Gene3D" id="3.30.230.70">
    <property type="entry name" value="GHMP Kinase, N-terminal domain"/>
    <property type="match status" value="1"/>
</dbReference>
<feature type="domain" description="Exoribonuclease phosphorolytic" evidence="5">
    <location>
        <begin position="37"/>
        <end position="171"/>
    </location>
</feature>
<name>G4RPH9_THETK</name>
<evidence type="ECO:0000313" key="7">
    <source>
        <dbReference type="EMBL" id="CCC81474.1"/>
    </source>
</evidence>
<evidence type="ECO:0000256" key="4">
    <source>
        <dbReference type="HAMAP-Rule" id="MF_00622"/>
    </source>
</evidence>
<dbReference type="RefSeq" id="WP_014126730.1">
    <property type="nucleotide sequence ID" value="NC_016070.1"/>
</dbReference>
<dbReference type="HOGENOM" id="CLU_038194_0_0_2"/>
<dbReference type="OrthoDB" id="30932at2157"/>
<gene>
    <name evidence="4" type="primary">rrp42</name>
    <name evidence="7" type="ordered locus">TTX_0821</name>
</gene>
<dbReference type="EMBL" id="FN869859">
    <property type="protein sequence ID" value="CCC81474.1"/>
    <property type="molecule type" value="Genomic_DNA"/>
</dbReference>
<dbReference type="GO" id="GO:0000177">
    <property type="term" value="C:cytoplasmic exosome (RNase complex)"/>
    <property type="evidence" value="ECO:0007669"/>
    <property type="project" value="TreeGrafter"/>
</dbReference>
<dbReference type="PANTHER" id="PTHR11097">
    <property type="entry name" value="EXOSOME COMPLEX EXONUCLEASE RIBOSOMAL RNA PROCESSING PROTEIN"/>
    <property type="match status" value="1"/>
</dbReference>
<keyword evidence="8" id="KW-1185">Reference proteome</keyword>
<dbReference type="GO" id="GO:0004527">
    <property type="term" value="F:exonuclease activity"/>
    <property type="evidence" value="ECO:0007669"/>
    <property type="project" value="UniProtKB-KW"/>
</dbReference>
<comment type="subcellular location">
    <subcellularLocation>
        <location evidence="1 4">Cytoplasm</location>
    </subcellularLocation>
</comment>